<keyword evidence="2" id="KW-1185">Reference proteome</keyword>
<gene>
    <name evidence="1" type="ORF">GCM10007907_27530</name>
</gene>
<proteinExistence type="predicted"/>
<dbReference type="RefSeq" id="WP_284197059.1">
    <property type="nucleotide sequence ID" value="NZ_BSOG01000003.1"/>
</dbReference>
<dbReference type="InterPro" id="IPR036170">
    <property type="entry name" value="YezG-like_sf"/>
</dbReference>
<evidence type="ECO:0000313" key="2">
    <source>
        <dbReference type="Proteomes" id="UP001156706"/>
    </source>
</evidence>
<dbReference type="Gene3D" id="3.30.500.20">
    <property type="entry name" value="BH3703-like domains"/>
    <property type="match status" value="1"/>
</dbReference>
<evidence type="ECO:0000313" key="1">
    <source>
        <dbReference type="EMBL" id="GLR13963.1"/>
    </source>
</evidence>
<name>A0ABQ5YHN7_9NEIS</name>
<organism evidence="1 2">
    <name type="scientific">Chitinimonas prasina</name>
    <dbReference type="NCBI Taxonomy" id="1434937"/>
    <lineage>
        <taxon>Bacteria</taxon>
        <taxon>Pseudomonadati</taxon>
        <taxon>Pseudomonadota</taxon>
        <taxon>Betaproteobacteria</taxon>
        <taxon>Neisseriales</taxon>
        <taxon>Chitinibacteraceae</taxon>
        <taxon>Chitinimonas</taxon>
    </lineage>
</organism>
<comment type="caution">
    <text evidence="1">The sequence shown here is derived from an EMBL/GenBank/DDBJ whole genome shotgun (WGS) entry which is preliminary data.</text>
</comment>
<dbReference type="Proteomes" id="UP001156706">
    <property type="component" value="Unassembled WGS sequence"/>
</dbReference>
<accession>A0ABQ5YHN7</accession>
<dbReference type="EMBL" id="BSOG01000003">
    <property type="protein sequence ID" value="GLR13963.1"/>
    <property type="molecule type" value="Genomic_DNA"/>
</dbReference>
<sequence>MENEIFQDITDLVLDAIDAQGKDWHAFVLNYRVDDQQSDCVNTFITQEQGQWKEISLPPIKGLDQSLRKLRTLQSQGGRSPFTSCNLHVTIDGDFNTQYGYDPIDWEKRLGWNFDIPNR</sequence>
<dbReference type="SUPFAM" id="SSF160424">
    <property type="entry name" value="BH3703-like"/>
    <property type="match status" value="1"/>
</dbReference>
<protein>
    <submittedName>
        <fullName evidence="1">Uncharacterized protein</fullName>
    </submittedName>
</protein>
<reference evidence="2" key="1">
    <citation type="journal article" date="2019" name="Int. J. Syst. Evol. Microbiol.">
        <title>The Global Catalogue of Microorganisms (GCM) 10K type strain sequencing project: providing services to taxonomists for standard genome sequencing and annotation.</title>
        <authorList>
            <consortium name="The Broad Institute Genomics Platform"/>
            <consortium name="The Broad Institute Genome Sequencing Center for Infectious Disease"/>
            <person name="Wu L."/>
            <person name="Ma J."/>
        </authorList>
    </citation>
    <scope>NUCLEOTIDE SEQUENCE [LARGE SCALE GENOMIC DNA]</scope>
    <source>
        <strain evidence="2">NBRC 110044</strain>
    </source>
</reference>